<protein>
    <submittedName>
        <fullName evidence="1">Uncharacterized protein</fullName>
    </submittedName>
</protein>
<reference evidence="1" key="1">
    <citation type="submission" date="2020-04" db="EMBL/GenBank/DDBJ databases">
        <authorList>
            <person name="Chiriac C."/>
            <person name="Salcher M."/>
            <person name="Ghai R."/>
            <person name="Kavagutti S V."/>
        </authorList>
    </citation>
    <scope>NUCLEOTIDE SEQUENCE</scope>
</reference>
<sequence length="50" mass="5809">MSKQERQHLEAVYCYLKNRAIIMRGCRELVAAEELERAAQRVLDKLTCNG</sequence>
<accession>A0A6J5LJY7</accession>
<dbReference type="EMBL" id="LR796284">
    <property type="protein sequence ID" value="CAB4134511.1"/>
    <property type="molecule type" value="Genomic_DNA"/>
</dbReference>
<gene>
    <name evidence="1" type="ORF">UFOVP273_130</name>
</gene>
<evidence type="ECO:0000313" key="1">
    <source>
        <dbReference type="EMBL" id="CAB4134511.1"/>
    </source>
</evidence>
<proteinExistence type="predicted"/>
<name>A0A6J5LJY7_9CAUD</name>
<organism evidence="1">
    <name type="scientific">uncultured Caudovirales phage</name>
    <dbReference type="NCBI Taxonomy" id="2100421"/>
    <lineage>
        <taxon>Viruses</taxon>
        <taxon>Duplodnaviria</taxon>
        <taxon>Heunggongvirae</taxon>
        <taxon>Uroviricota</taxon>
        <taxon>Caudoviricetes</taxon>
        <taxon>Peduoviridae</taxon>
        <taxon>Maltschvirus</taxon>
        <taxon>Maltschvirus maltsch</taxon>
    </lineage>
</organism>